<dbReference type="GO" id="GO:0003924">
    <property type="term" value="F:GTPase activity"/>
    <property type="evidence" value="ECO:0007669"/>
    <property type="project" value="InterPro"/>
</dbReference>
<proteinExistence type="inferred from homology"/>
<dbReference type="SMART" id="SM00054">
    <property type="entry name" value="EFh"/>
    <property type="match status" value="2"/>
</dbReference>
<gene>
    <name evidence="18" type="ORF">BJ085DRAFT_42529</name>
</gene>
<comment type="function">
    <text evidence="1 15">Mitochondrial GTPase involved in mitochondrial trafficking. Probably involved in control of anterograde transport of mitochondria and their subcellular distribution.</text>
</comment>
<evidence type="ECO:0000256" key="7">
    <source>
        <dbReference type="ARBA" id="ARBA00022741"/>
    </source>
</evidence>
<evidence type="ECO:0000313" key="19">
    <source>
        <dbReference type="Proteomes" id="UP000268162"/>
    </source>
</evidence>
<name>A0A4P9ZVL6_9FUNG</name>
<protein>
    <recommendedName>
        <fullName evidence="15">Mitochondrial Rho GTPase</fullName>
        <ecNumber evidence="15">3.6.5.-</ecNumber>
    </recommendedName>
</protein>
<evidence type="ECO:0000256" key="6">
    <source>
        <dbReference type="ARBA" id="ARBA00022737"/>
    </source>
</evidence>
<dbReference type="Proteomes" id="UP000268162">
    <property type="component" value="Unassembled WGS sequence"/>
</dbReference>
<dbReference type="InterPro" id="IPR021181">
    <property type="entry name" value="Miro"/>
</dbReference>
<keyword evidence="12 15" id="KW-0496">Mitochondrion</keyword>
<feature type="domain" description="EF-hand" evidence="16">
    <location>
        <begin position="307"/>
        <end position="342"/>
    </location>
</feature>
<accession>A0A4P9ZVL6</accession>
<dbReference type="PANTHER" id="PTHR46819:SF1">
    <property type="entry name" value="EF-HAND CALCIUM-BINDING DOMAIN-CONTAINING PROTEIN 7"/>
    <property type="match status" value="1"/>
</dbReference>
<dbReference type="PRINTS" id="PR00449">
    <property type="entry name" value="RASTRNSFRMNG"/>
</dbReference>
<evidence type="ECO:0000256" key="8">
    <source>
        <dbReference type="ARBA" id="ARBA00022787"/>
    </source>
</evidence>
<dbReference type="InterPro" id="IPR027417">
    <property type="entry name" value="P-loop_NTPase"/>
</dbReference>
<dbReference type="EC" id="3.6.5.-" evidence="15"/>
<comment type="similarity">
    <text evidence="3 15">Belongs to the mitochondrial Rho GTPase family.</text>
</comment>
<dbReference type="GO" id="GO:0005525">
    <property type="term" value="F:GTP binding"/>
    <property type="evidence" value="ECO:0007669"/>
    <property type="project" value="UniProtKB-KW"/>
</dbReference>
<dbReference type="Pfam" id="PF13202">
    <property type="entry name" value="EF-hand_5"/>
    <property type="match status" value="2"/>
</dbReference>
<evidence type="ECO:0000256" key="14">
    <source>
        <dbReference type="ARBA" id="ARBA00023136"/>
    </source>
</evidence>
<evidence type="ECO:0000256" key="9">
    <source>
        <dbReference type="ARBA" id="ARBA00022801"/>
    </source>
</evidence>
<organism evidence="18 19">
    <name type="scientific">Dimargaris cristalligena</name>
    <dbReference type="NCBI Taxonomy" id="215637"/>
    <lineage>
        <taxon>Eukaryota</taxon>
        <taxon>Fungi</taxon>
        <taxon>Fungi incertae sedis</taxon>
        <taxon>Zoopagomycota</taxon>
        <taxon>Kickxellomycotina</taxon>
        <taxon>Dimargaritomycetes</taxon>
        <taxon>Dimargaritales</taxon>
        <taxon>Dimargaritaceae</taxon>
        <taxon>Dimargaris</taxon>
    </lineage>
</organism>
<keyword evidence="4" id="KW-0812">Transmembrane</keyword>
<dbReference type="PROSITE" id="PS00675">
    <property type="entry name" value="SIGMA54_INTERACT_1"/>
    <property type="match status" value="1"/>
</dbReference>
<comment type="subcellular location">
    <subcellularLocation>
        <location evidence="2 15">Mitochondrion outer membrane</location>
        <topology evidence="2 15">Single-pass type IV membrane protein</topology>
    </subcellularLocation>
</comment>
<keyword evidence="7 15" id="KW-0547">Nucleotide-binding</keyword>
<keyword evidence="13 15" id="KW-0342">GTP-binding</keyword>
<dbReference type="PROSITE" id="PS00018">
    <property type="entry name" value="EF_HAND_1"/>
    <property type="match status" value="2"/>
</dbReference>
<keyword evidence="19" id="KW-1185">Reference proteome</keyword>
<keyword evidence="8 15" id="KW-1000">Mitochondrion outer membrane</keyword>
<dbReference type="InterPro" id="IPR013566">
    <property type="entry name" value="EF_hand_assoc_1"/>
</dbReference>
<dbReference type="PANTHER" id="PTHR46819">
    <property type="entry name" value="EF-HAND CALCIUM-BINDING DOMAIN-CONTAINING PROTEIN 7"/>
    <property type="match status" value="1"/>
</dbReference>
<dbReference type="SMART" id="SM00173">
    <property type="entry name" value="RAS"/>
    <property type="match status" value="1"/>
</dbReference>
<dbReference type="InterPro" id="IPR020860">
    <property type="entry name" value="MIRO_dom"/>
</dbReference>
<dbReference type="PROSITE" id="PS50222">
    <property type="entry name" value="EF_HAND_2"/>
    <property type="match status" value="1"/>
</dbReference>
<keyword evidence="5" id="KW-0479">Metal-binding</keyword>
<evidence type="ECO:0000256" key="2">
    <source>
        <dbReference type="ARBA" id="ARBA00004200"/>
    </source>
</evidence>
<dbReference type="InterPro" id="IPR011992">
    <property type="entry name" value="EF-hand-dom_pair"/>
</dbReference>
<evidence type="ECO:0000256" key="15">
    <source>
        <dbReference type="PIRNR" id="PIRNR037488"/>
    </source>
</evidence>
<dbReference type="GO" id="GO:0007005">
    <property type="term" value="P:mitochondrion organization"/>
    <property type="evidence" value="ECO:0007669"/>
    <property type="project" value="InterPro"/>
</dbReference>
<keyword evidence="10 15" id="KW-0106">Calcium</keyword>
<dbReference type="FunFam" id="1.10.238.10:FF:000011">
    <property type="entry name" value="Mitochondrial Rho GTPase"/>
    <property type="match status" value="1"/>
</dbReference>
<dbReference type="InterPro" id="IPR052266">
    <property type="entry name" value="Miro-EF-hand_domain"/>
</dbReference>
<evidence type="ECO:0000256" key="3">
    <source>
        <dbReference type="ARBA" id="ARBA00007981"/>
    </source>
</evidence>
<evidence type="ECO:0000256" key="5">
    <source>
        <dbReference type="ARBA" id="ARBA00022723"/>
    </source>
</evidence>
<dbReference type="GO" id="GO:0005509">
    <property type="term" value="F:calcium ion binding"/>
    <property type="evidence" value="ECO:0007669"/>
    <property type="project" value="InterPro"/>
</dbReference>
<evidence type="ECO:0000259" key="16">
    <source>
        <dbReference type="PROSITE" id="PS50222"/>
    </source>
</evidence>
<evidence type="ECO:0000313" key="18">
    <source>
        <dbReference type="EMBL" id="RKP37676.1"/>
    </source>
</evidence>
<dbReference type="PROSITE" id="PS51423">
    <property type="entry name" value="MIRO"/>
    <property type="match status" value="1"/>
</dbReference>
<dbReference type="EMBL" id="ML002461">
    <property type="protein sequence ID" value="RKP37676.1"/>
    <property type="molecule type" value="Genomic_DNA"/>
</dbReference>
<dbReference type="InterPro" id="IPR002048">
    <property type="entry name" value="EF_hand_dom"/>
</dbReference>
<feature type="domain" description="Miro" evidence="17">
    <location>
        <begin position="2"/>
        <end position="171"/>
    </location>
</feature>
<evidence type="ECO:0000259" key="17">
    <source>
        <dbReference type="PROSITE" id="PS51423"/>
    </source>
</evidence>
<dbReference type="SUPFAM" id="SSF52540">
    <property type="entry name" value="P-loop containing nucleoside triphosphate hydrolases"/>
    <property type="match status" value="2"/>
</dbReference>
<dbReference type="PROSITE" id="PS51419">
    <property type="entry name" value="RAB"/>
    <property type="match status" value="1"/>
</dbReference>
<dbReference type="AlphaFoldDB" id="A0A4P9ZVL6"/>
<dbReference type="GO" id="GO:0005741">
    <property type="term" value="C:mitochondrial outer membrane"/>
    <property type="evidence" value="ECO:0007669"/>
    <property type="project" value="UniProtKB-SubCell"/>
</dbReference>
<evidence type="ECO:0000256" key="1">
    <source>
        <dbReference type="ARBA" id="ARBA00003481"/>
    </source>
</evidence>
<keyword evidence="14 15" id="KW-0472">Membrane</keyword>
<evidence type="ECO:0000256" key="13">
    <source>
        <dbReference type="ARBA" id="ARBA00023134"/>
    </source>
</evidence>
<evidence type="ECO:0000256" key="12">
    <source>
        <dbReference type="ARBA" id="ARBA00023128"/>
    </source>
</evidence>
<dbReference type="STRING" id="215637.A0A4P9ZVL6"/>
<dbReference type="SUPFAM" id="SSF47473">
    <property type="entry name" value="EF-hand"/>
    <property type="match status" value="1"/>
</dbReference>
<dbReference type="SMART" id="SM00175">
    <property type="entry name" value="RAB"/>
    <property type="match status" value="1"/>
</dbReference>
<dbReference type="Gene3D" id="1.10.238.10">
    <property type="entry name" value="EF-hand"/>
    <property type="match status" value="2"/>
</dbReference>
<dbReference type="InterPro" id="IPR025662">
    <property type="entry name" value="Sigma_54_int_dom_ATP-bd_1"/>
</dbReference>
<dbReference type="Pfam" id="PF08355">
    <property type="entry name" value="EF_assoc_1"/>
    <property type="match status" value="1"/>
</dbReference>
<dbReference type="Pfam" id="PF00071">
    <property type="entry name" value="Ras"/>
    <property type="match status" value="1"/>
</dbReference>
<dbReference type="InterPro" id="IPR013567">
    <property type="entry name" value="EF_hand_assoc_2"/>
</dbReference>
<dbReference type="Pfam" id="PF08356">
    <property type="entry name" value="EF_assoc_2"/>
    <property type="match status" value="1"/>
</dbReference>
<dbReference type="SMART" id="SM00174">
    <property type="entry name" value="RHO"/>
    <property type="match status" value="1"/>
</dbReference>
<dbReference type="InterPro" id="IPR001806">
    <property type="entry name" value="Small_GTPase"/>
</dbReference>
<keyword evidence="9 15" id="KW-0378">Hydrolase</keyword>
<reference evidence="19" key="1">
    <citation type="journal article" date="2018" name="Nat. Microbiol.">
        <title>Leveraging single-cell genomics to expand the fungal tree of life.</title>
        <authorList>
            <person name="Ahrendt S.R."/>
            <person name="Quandt C.A."/>
            <person name="Ciobanu D."/>
            <person name="Clum A."/>
            <person name="Salamov A."/>
            <person name="Andreopoulos B."/>
            <person name="Cheng J.F."/>
            <person name="Woyke T."/>
            <person name="Pelin A."/>
            <person name="Henrissat B."/>
            <person name="Reynolds N.K."/>
            <person name="Benny G.L."/>
            <person name="Smith M.E."/>
            <person name="James T.Y."/>
            <person name="Grigoriev I.V."/>
        </authorList>
    </citation>
    <scope>NUCLEOTIDE SEQUENCE [LARGE SCALE GENOMIC DNA]</scope>
    <source>
        <strain evidence="19">RSA 468</strain>
    </source>
</reference>
<dbReference type="InterPro" id="IPR018247">
    <property type="entry name" value="EF_Hand_1_Ca_BS"/>
</dbReference>
<sequence>MPGDIRILLVGDSGVGKSTLIATLIKEDFVPEVQPVVPEITIPPELTSESVTTHLIDSSPEEAHRHQLAVEIRKAHAVGVVYALDQPESAQRVTDFWLPYLKSFGTRIPVLVIGNKQDLVADTPISDEKDSEEPAVPWAEWESVEAAVKCSAKQPAQVTEVFYLAQKAVLYPTSVLWDRRDGSIRQAATGALERIFQLCDDNHDGLLDDQELNAFQTRCFGAPLHPLELASLRSTLQVHFPEGISDVGLTPAGFLFLHRRFIERGRSETTWRVLRVFGYDTKLELREDFLFPTWDVPSDCRTELSPAGRDFLTQRFKAFDQDGDGALNATEMERFFQVAPSPPWPSPEFPDAVVTVNDAVPLASFLAQWHMTAHLDPDTVLSYLAYLGYPDSDSRTGLQTVKARSATGFLRVKPNRVIYRALLIGAPGAGKQAMLRAFVGKPLDDGLLEKTNDTFSPRTAVRLVSTPTGVEKYLILEAFPEGHPDLISLLRSRRKLARYDVLGLVYDGTSASSFRFLRRLREQYDLNDFPQLLIQTHSDQSTATYPTGNDPAKYCRHVGLVSPLGMDCRPSGASSHTHVFDWGGSLLYECETGQKHRPRFRSQ</sequence>
<keyword evidence="6" id="KW-0677">Repeat</keyword>
<dbReference type="Gene3D" id="3.40.50.300">
    <property type="entry name" value="P-loop containing nucleotide triphosphate hydrolases"/>
    <property type="match status" value="2"/>
</dbReference>
<evidence type="ECO:0000256" key="10">
    <source>
        <dbReference type="ARBA" id="ARBA00022837"/>
    </source>
</evidence>
<evidence type="ECO:0000256" key="4">
    <source>
        <dbReference type="ARBA" id="ARBA00022692"/>
    </source>
</evidence>
<dbReference type="PIRSF" id="PIRSF037488">
    <property type="entry name" value="Mt_Rho_GTPase"/>
    <property type="match status" value="1"/>
</dbReference>
<keyword evidence="11" id="KW-1133">Transmembrane helix</keyword>
<evidence type="ECO:0000256" key="11">
    <source>
        <dbReference type="ARBA" id="ARBA00022989"/>
    </source>
</evidence>